<proteinExistence type="predicted"/>
<evidence type="ECO:0000313" key="2">
    <source>
        <dbReference type="Proteomes" id="UP001519460"/>
    </source>
</evidence>
<gene>
    <name evidence="1" type="ORF">BaRGS_00027067</name>
</gene>
<dbReference type="Proteomes" id="UP001519460">
    <property type="component" value="Unassembled WGS sequence"/>
</dbReference>
<evidence type="ECO:0000313" key="1">
    <source>
        <dbReference type="EMBL" id="KAK7481694.1"/>
    </source>
</evidence>
<dbReference type="EMBL" id="JACVVK020000258">
    <property type="protein sequence ID" value="KAK7481694.1"/>
    <property type="molecule type" value="Genomic_DNA"/>
</dbReference>
<dbReference type="AlphaFoldDB" id="A0ABD0K3S1"/>
<accession>A0ABD0K3S1</accession>
<comment type="caution">
    <text evidence="1">The sequence shown here is derived from an EMBL/GenBank/DDBJ whole genome shotgun (WGS) entry which is preliminary data.</text>
</comment>
<organism evidence="1 2">
    <name type="scientific">Batillaria attramentaria</name>
    <dbReference type="NCBI Taxonomy" id="370345"/>
    <lineage>
        <taxon>Eukaryota</taxon>
        <taxon>Metazoa</taxon>
        <taxon>Spiralia</taxon>
        <taxon>Lophotrochozoa</taxon>
        <taxon>Mollusca</taxon>
        <taxon>Gastropoda</taxon>
        <taxon>Caenogastropoda</taxon>
        <taxon>Sorbeoconcha</taxon>
        <taxon>Cerithioidea</taxon>
        <taxon>Batillariidae</taxon>
        <taxon>Batillaria</taxon>
    </lineage>
</organism>
<reference evidence="1 2" key="1">
    <citation type="journal article" date="2023" name="Sci. Data">
        <title>Genome assembly of the Korean intertidal mud-creeper Batillaria attramentaria.</title>
        <authorList>
            <person name="Patra A.K."/>
            <person name="Ho P.T."/>
            <person name="Jun S."/>
            <person name="Lee S.J."/>
            <person name="Kim Y."/>
            <person name="Won Y.J."/>
        </authorList>
    </citation>
    <scope>NUCLEOTIDE SEQUENCE [LARGE SCALE GENOMIC DNA]</scope>
    <source>
        <strain evidence="1">Wonlab-2016</strain>
    </source>
</reference>
<sequence length="116" mass="12352">MGGQSEDSEDKYEDKLRIILARASRDQECLPGTAPTVTLGPALDNCDLRLRTSVTSPPPGDGMSSGPYLRVLSARGRYRDGYFGVGSPGIGALLSLLPRLDTGLCEWGARRNAAAK</sequence>
<keyword evidence="2" id="KW-1185">Reference proteome</keyword>
<protein>
    <submittedName>
        <fullName evidence="1">Uncharacterized protein</fullName>
    </submittedName>
</protein>
<name>A0ABD0K3S1_9CAEN</name>